<comment type="similarity">
    <text evidence="5">Belongs to the SAT4 family.</text>
</comment>
<evidence type="ECO:0000256" key="7">
    <source>
        <dbReference type="SAM" id="Phobius"/>
    </source>
</evidence>
<feature type="transmembrane region" description="Helical" evidence="7">
    <location>
        <begin position="114"/>
        <end position="135"/>
    </location>
</feature>
<dbReference type="AlphaFoldDB" id="A0A9P4S764"/>
<evidence type="ECO:0000259" key="8">
    <source>
        <dbReference type="Pfam" id="PF20684"/>
    </source>
</evidence>
<feature type="transmembrane region" description="Helical" evidence="7">
    <location>
        <begin position="56"/>
        <end position="74"/>
    </location>
</feature>
<keyword evidence="2 7" id="KW-0812">Transmembrane</keyword>
<proteinExistence type="inferred from homology"/>
<evidence type="ECO:0000256" key="1">
    <source>
        <dbReference type="ARBA" id="ARBA00004141"/>
    </source>
</evidence>
<dbReference type="InterPro" id="IPR049326">
    <property type="entry name" value="Rhodopsin_dom_fungi"/>
</dbReference>
<evidence type="ECO:0000256" key="6">
    <source>
        <dbReference type="SAM" id="MobiDB-lite"/>
    </source>
</evidence>
<dbReference type="OrthoDB" id="444631at2759"/>
<keyword evidence="3 7" id="KW-1133">Transmembrane helix</keyword>
<evidence type="ECO:0000256" key="2">
    <source>
        <dbReference type="ARBA" id="ARBA00022692"/>
    </source>
</evidence>
<protein>
    <recommendedName>
        <fullName evidence="8">Rhodopsin domain-containing protein</fullName>
    </recommendedName>
</protein>
<dbReference type="Pfam" id="PF20684">
    <property type="entry name" value="Fung_rhodopsin"/>
    <property type="match status" value="1"/>
</dbReference>
<dbReference type="PANTHER" id="PTHR33048">
    <property type="entry name" value="PTH11-LIKE INTEGRAL MEMBRANE PROTEIN (AFU_ORTHOLOGUE AFUA_5G11245)"/>
    <property type="match status" value="1"/>
</dbReference>
<feature type="transmembrane region" description="Helical" evidence="7">
    <location>
        <begin position="265"/>
        <end position="287"/>
    </location>
</feature>
<dbReference type="Proteomes" id="UP000799429">
    <property type="component" value="Unassembled WGS sequence"/>
</dbReference>
<evidence type="ECO:0000256" key="5">
    <source>
        <dbReference type="ARBA" id="ARBA00038359"/>
    </source>
</evidence>
<evidence type="ECO:0000313" key="9">
    <source>
        <dbReference type="EMBL" id="KAF2837383.1"/>
    </source>
</evidence>
<keyword evidence="4 7" id="KW-0472">Membrane</keyword>
<feature type="transmembrane region" description="Helical" evidence="7">
    <location>
        <begin position="25"/>
        <end position="44"/>
    </location>
</feature>
<feature type="transmembrane region" description="Helical" evidence="7">
    <location>
        <begin position="188"/>
        <end position="214"/>
    </location>
</feature>
<sequence>MSSQSTDIMGEMDKLASIKMKTFEVVAGVFFGLSVISVTGRAIIRFKSRPAVALDDYLVFFGCACLIAATGLIYRNFDNMYLTQGIWIRPELAFSAGAERMFTALKEFNTYNKIALSLLWTATFSVKLSFLAFFRRLIQSVNRIHQYYWFVVGLTIISWVFVIGEPHILCPHVGLKSMECAQNFDSKLYYSLTGLVTGLDIVTDLLLVSIPIIVLHRSQIRTAQKAAVGVFLSLSLVMVVLAIARVSKMHGHKAIDIPYEMFWQYLESAVAILMASLTAYRTFFVLYRERQRYEERVKRPSYSFNYFRRRRQDEDTEMNLPEIPRATMTGVWTFIRRNNRTNYEGSLAAQGLVSETKTQISEPDSCITKDSYMTKESSTTKDSFISTAKDSFTTKDSFITRPNDLSRPSTRKSSL</sequence>
<feature type="region of interest" description="Disordered" evidence="6">
    <location>
        <begin position="396"/>
        <end position="415"/>
    </location>
</feature>
<name>A0A9P4S764_9PEZI</name>
<keyword evidence="10" id="KW-1185">Reference proteome</keyword>
<gene>
    <name evidence="9" type="ORF">M501DRAFT_1059372</name>
</gene>
<feature type="domain" description="Rhodopsin" evidence="8">
    <location>
        <begin position="41"/>
        <end position="284"/>
    </location>
</feature>
<dbReference type="PANTHER" id="PTHR33048:SF92">
    <property type="entry name" value="INTEGRAL MEMBRANE PROTEIN"/>
    <property type="match status" value="1"/>
</dbReference>
<organism evidence="9 10">
    <name type="scientific">Patellaria atrata CBS 101060</name>
    <dbReference type="NCBI Taxonomy" id="1346257"/>
    <lineage>
        <taxon>Eukaryota</taxon>
        <taxon>Fungi</taxon>
        <taxon>Dikarya</taxon>
        <taxon>Ascomycota</taxon>
        <taxon>Pezizomycotina</taxon>
        <taxon>Dothideomycetes</taxon>
        <taxon>Dothideomycetes incertae sedis</taxon>
        <taxon>Patellariales</taxon>
        <taxon>Patellariaceae</taxon>
        <taxon>Patellaria</taxon>
    </lineage>
</organism>
<accession>A0A9P4S764</accession>
<feature type="compositionally biased region" description="Polar residues" evidence="6">
    <location>
        <begin position="406"/>
        <end position="415"/>
    </location>
</feature>
<feature type="transmembrane region" description="Helical" evidence="7">
    <location>
        <begin position="226"/>
        <end position="245"/>
    </location>
</feature>
<comment type="caution">
    <text evidence="9">The sequence shown here is derived from an EMBL/GenBank/DDBJ whole genome shotgun (WGS) entry which is preliminary data.</text>
</comment>
<evidence type="ECO:0000256" key="4">
    <source>
        <dbReference type="ARBA" id="ARBA00023136"/>
    </source>
</evidence>
<reference evidence="9" key="1">
    <citation type="journal article" date="2020" name="Stud. Mycol.">
        <title>101 Dothideomycetes genomes: a test case for predicting lifestyles and emergence of pathogens.</title>
        <authorList>
            <person name="Haridas S."/>
            <person name="Albert R."/>
            <person name="Binder M."/>
            <person name="Bloem J."/>
            <person name="Labutti K."/>
            <person name="Salamov A."/>
            <person name="Andreopoulos B."/>
            <person name="Baker S."/>
            <person name="Barry K."/>
            <person name="Bills G."/>
            <person name="Bluhm B."/>
            <person name="Cannon C."/>
            <person name="Castanera R."/>
            <person name="Culley D."/>
            <person name="Daum C."/>
            <person name="Ezra D."/>
            <person name="Gonzalez J."/>
            <person name="Henrissat B."/>
            <person name="Kuo A."/>
            <person name="Liang C."/>
            <person name="Lipzen A."/>
            <person name="Lutzoni F."/>
            <person name="Magnuson J."/>
            <person name="Mondo S."/>
            <person name="Nolan M."/>
            <person name="Ohm R."/>
            <person name="Pangilinan J."/>
            <person name="Park H.-J."/>
            <person name="Ramirez L."/>
            <person name="Alfaro M."/>
            <person name="Sun H."/>
            <person name="Tritt A."/>
            <person name="Yoshinaga Y."/>
            <person name="Zwiers L.-H."/>
            <person name="Turgeon B."/>
            <person name="Goodwin S."/>
            <person name="Spatafora J."/>
            <person name="Crous P."/>
            <person name="Grigoriev I."/>
        </authorList>
    </citation>
    <scope>NUCLEOTIDE SEQUENCE</scope>
    <source>
        <strain evidence="9">CBS 101060</strain>
    </source>
</reference>
<evidence type="ECO:0000256" key="3">
    <source>
        <dbReference type="ARBA" id="ARBA00022989"/>
    </source>
</evidence>
<comment type="subcellular location">
    <subcellularLocation>
        <location evidence="1">Membrane</location>
        <topology evidence="1">Multi-pass membrane protein</topology>
    </subcellularLocation>
</comment>
<dbReference type="InterPro" id="IPR052337">
    <property type="entry name" value="SAT4-like"/>
</dbReference>
<feature type="transmembrane region" description="Helical" evidence="7">
    <location>
        <begin position="147"/>
        <end position="168"/>
    </location>
</feature>
<dbReference type="EMBL" id="MU006100">
    <property type="protein sequence ID" value="KAF2837383.1"/>
    <property type="molecule type" value="Genomic_DNA"/>
</dbReference>
<evidence type="ECO:0000313" key="10">
    <source>
        <dbReference type="Proteomes" id="UP000799429"/>
    </source>
</evidence>
<dbReference type="GO" id="GO:0016020">
    <property type="term" value="C:membrane"/>
    <property type="evidence" value="ECO:0007669"/>
    <property type="project" value="UniProtKB-SubCell"/>
</dbReference>